<dbReference type="AlphaFoldDB" id="A0A1I4YAA8"/>
<gene>
    <name evidence="3" type="ORF">SAMN05660413_00641</name>
</gene>
<feature type="domain" description="CAAX prenyl protease 2/Lysostaphin resistance protein A-like" evidence="2">
    <location>
        <begin position="141"/>
        <end position="239"/>
    </location>
</feature>
<feature type="transmembrane region" description="Helical" evidence="1">
    <location>
        <begin position="228"/>
        <end position="246"/>
    </location>
</feature>
<sequence>MYIAEAFKYRHEFWRYILGTLLVIAGVIIGQIPLAVVIFLSGGMEVMGMEESQIMQVLEPNLNLFLMLLTFAVGLVAVILAAKYLHGQSLRSLTTSRKKIDWGRVFFAFGLVAVLTVLLSLVDYYANPEDYVVNFKPVPFLILTLIAIVMIPLQTSFEEYFFRGYLMQGIGVFSGNRWLPLIITSVVFGGLHFFNPEVTQMGNIIMTYYIGTGFMLGIMTLMDDGLELALGFHAANNLVAVLLVTAEWTAFQSHSILKDISEPTAGWDVLVPIFIIYPALLYIMARKYGWKDWKHKLFGKVEKPETLKLSEEA</sequence>
<evidence type="ECO:0000313" key="4">
    <source>
        <dbReference type="Proteomes" id="UP000199153"/>
    </source>
</evidence>
<feature type="transmembrane region" description="Helical" evidence="1">
    <location>
        <begin position="201"/>
        <end position="221"/>
    </location>
</feature>
<organism evidence="3 4">
    <name type="scientific">Salegentibacter flavus</name>
    <dbReference type="NCBI Taxonomy" id="287099"/>
    <lineage>
        <taxon>Bacteria</taxon>
        <taxon>Pseudomonadati</taxon>
        <taxon>Bacteroidota</taxon>
        <taxon>Flavobacteriia</taxon>
        <taxon>Flavobacteriales</taxon>
        <taxon>Flavobacteriaceae</taxon>
        <taxon>Salegentibacter</taxon>
    </lineage>
</organism>
<dbReference type="EMBL" id="FOVL01000002">
    <property type="protein sequence ID" value="SFN34713.1"/>
    <property type="molecule type" value="Genomic_DNA"/>
</dbReference>
<feature type="transmembrane region" description="Helical" evidence="1">
    <location>
        <begin position="64"/>
        <end position="85"/>
    </location>
</feature>
<dbReference type="OrthoDB" id="2806188at2"/>
<dbReference type="Proteomes" id="UP000199153">
    <property type="component" value="Unassembled WGS sequence"/>
</dbReference>
<dbReference type="PANTHER" id="PTHR36435">
    <property type="entry name" value="SLR1288 PROTEIN"/>
    <property type="match status" value="1"/>
</dbReference>
<keyword evidence="1" id="KW-0472">Membrane</keyword>
<accession>A0A1I4YAA8</accession>
<name>A0A1I4YAA8_9FLAO</name>
<dbReference type="InterPro" id="IPR003675">
    <property type="entry name" value="Rce1/LyrA-like_dom"/>
</dbReference>
<proteinExistence type="predicted"/>
<feature type="transmembrane region" description="Helical" evidence="1">
    <location>
        <begin position="21"/>
        <end position="44"/>
    </location>
</feature>
<dbReference type="GO" id="GO:0080120">
    <property type="term" value="P:CAAX-box protein maturation"/>
    <property type="evidence" value="ECO:0007669"/>
    <property type="project" value="UniProtKB-ARBA"/>
</dbReference>
<dbReference type="RefSeq" id="WP_093405758.1">
    <property type="nucleotide sequence ID" value="NZ_FOVL01000002.1"/>
</dbReference>
<feature type="transmembrane region" description="Helical" evidence="1">
    <location>
        <begin position="266"/>
        <end position="285"/>
    </location>
</feature>
<keyword evidence="1" id="KW-1133">Transmembrane helix</keyword>
<dbReference type="GO" id="GO:0004175">
    <property type="term" value="F:endopeptidase activity"/>
    <property type="evidence" value="ECO:0007669"/>
    <property type="project" value="UniProtKB-ARBA"/>
</dbReference>
<dbReference type="STRING" id="287099.SAMN05660413_00641"/>
<keyword evidence="1" id="KW-0812">Transmembrane</keyword>
<dbReference type="PANTHER" id="PTHR36435:SF1">
    <property type="entry name" value="CAAX AMINO TERMINAL PROTEASE FAMILY PROTEIN"/>
    <property type="match status" value="1"/>
</dbReference>
<evidence type="ECO:0000259" key="2">
    <source>
        <dbReference type="Pfam" id="PF02517"/>
    </source>
</evidence>
<reference evidence="3 4" key="1">
    <citation type="submission" date="2016-10" db="EMBL/GenBank/DDBJ databases">
        <authorList>
            <person name="de Groot N.N."/>
        </authorList>
    </citation>
    <scope>NUCLEOTIDE SEQUENCE [LARGE SCALE GENOMIC DNA]</scope>
    <source>
        <strain evidence="3 4">DSM 17794</strain>
    </source>
</reference>
<feature type="transmembrane region" description="Helical" evidence="1">
    <location>
        <begin position="138"/>
        <end position="157"/>
    </location>
</feature>
<evidence type="ECO:0000313" key="3">
    <source>
        <dbReference type="EMBL" id="SFN34713.1"/>
    </source>
</evidence>
<feature type="transmembrane region" description="Helical" evidence="1">
    <location>
        <begin position="105"/>
        <end position="126"/>
    </location>
</feature>
<dbReference type="InterPro" id="IPR052710">
    <property type="entry name" value="CAAX_protease"/>
</dbReference>
<keyword evidence="4" id="KW-1185">Reference proteome</keyword>
<protein>
    <recommendedName>
        <fullName evidence="2">CAAX prenyl protease 2/Lysostaphin resistance protein A-like domain-containing protein</fullName>
    </recommendedName>
</protein>
<feature type="transmembrane region" description="Helical" evidence="1">
    <location>
        <begin position="178"/>
        <end position="195"/>
    </location>
</feature>
<dbReference type="Pfam" id="PF02517">
    <property type="entry name" value="Rce1-like"/>
    <property type="match status" value="1"/>
</dbReference>
<evidence type="ECO:0000256" key="1">
    <source>
        <dbReference type="SAM" id="Phobius"/>
    </source>
</evidence>